<name>A0A2S1TMA9_9CRUS</name>
<evidence type="ECO:0000256" key="11">
    <source>
        <dbReference type="SAM" id="Phobius"/>
    </source>
</evidence>
<evidence type="ECO:0000256" key="3">
    <source>
        <dbReference type="ARBA" id="ARBA00016612"/>
    </source>
</evidence>
<keyword evidence="4 11" id="KW-0812">Transmembrane</keyword>
<evidence type="ECO:0000256" key="7">
    <source>
        <dbReference type="ARBA" id="ARBA00023027"/>
    </source>
</evidence>
<keyword evidence="5" id="KW-1278">Translocase</keyword>
<gene>
    <name evidence="12" type="primary">ND4L</name>
</gene>
<protein>
    <recommendedName>
        <fullName evidence="3">NADH-ubiquinone oxidoreductase chain 4L</fullName>
    </recommendedName>
    <alternativeName>
        <fullName evidence="9">NADH dehydrogenase subunit 4L</fullName>
    </alternativeName>
</protein>
<evidence type="ECO:0000256" key="10">
    <source>
        <dbReference type="ARBA" id="ARBA00049551"/>
    </source>
</evidence>
<evidence type="ECO:0000256" key="1">
    <source>
        <dbReference type="ARBA" id="ARBA00004141"/>
    </source>
</evidence>
<keyword evidence="12" id="KW-0496">Mitochondrion</keyword>
<evidence type="ECO:0000313" key="12">
    <source>
        <dbReference type="EMBL" id="AWI62646.1"/>
    </source>
</evidence>
<keyword evidence="6 11" id="KW-1133">Transmembrane helix</keyword>
<feature type="transmembrane region" description="Helical" evidence="11">
    <location>
        <begin position="58"/>
        <end position="83"/>
    </location>
</feature>
<sequence length="98" mass="10950">MFDQLHMAVIMMVSFSGLFSFCLHYSYLLGSLLSLELLAVSIYWMLGSLLKGLGVEQLFMLFYLIMVVSESVFGLALLVTMSYSHSSVQIKSMNSSVC</sequence>
<reference evidence="12" key="1">
    <citation type="journal article" date="2018" name="Sci. Rep.">
        <title>Cryptic species in a well-known habitat: applying taxonomics to the amphipod genus Epimeria (Crustacea, Peracarida).</title>
        <authorList>
            <person name="Beermann J."/>
            <person name="Westbury M.V."/>
            <person name="Hofreiter M."/>
            <person name="Hilgers L."/>
            <person name="Deister F."/>
            <person name="Neumann H."/>
            <person name="Raupach M.J."/>
        </authorList>
    </citation>
    <scope>NUCLEOTIDE SEQUENCE</scope>
</reference>
<comment type="subcellular location">
    <subcellularLocation>
        <location evidence="1">Membrane</location>
        <topology evidence="1">Multi-pass membrane protein</topology>
    </subcellularLocation>
</comment>
<evidence type="ECO:0000256" key="8">
    <source>
        <dbReference type="ARBA" id="ARBA00023136"/>
    </source>
</evidence>
<evidence type="ECO:0000256" key="6">
    <source>
        <dbReference type="ARBA" id="ARBA00022989"/>
    </source>
</evidence>
<comment type="similarity">
    <text evidence="2">Belongs to the complex I subunit 4L family.</text>
</comment>
<feature type="transmembrane region" description="Helical" evidence="11">
    <location>
        <begin position="28"/>
        <end position="46"/>
    </location>
</feature>
<dbReference type="InterPro" id="IPR039428">
    <property type="entry name" value="NUOK/Mnh_C1-like"/>
</dbReference>
<evidence type="ECO:0000256" key="9">
    <source>
        <dbReference type="ARBA" id="ARBA00031586"/>
    </source>
</evidence>
<evidence type="ECO:0000256" key="2">
    <source>
        <dbReference type="ARBA" id="ARBA00010519"/>
    </source>
</evidence>
<evidence type="ECO:0000256" key="4">
    <source>
        <dbReference type="ARBA" id="ARBA00022692"/>
    </source>
</evidence>
<dbReference type="Pfam" id="PF00420">
    <property type="entry name" value="Oxidored_q2"/>
    <property type="match status" value="1"/>
</dbReference>
<evidence type="ECO:0000256" key="5">
    <source>
        <dbReference type="ARBA" id="ARBA00022967"/>
    </source>
</evidence>
<dbReference type="AlphaFoldDB" id="A0A2S1TMA9"/>
<keyword evidence="8 11" id="KW-0472">Membrane</keyword>
<proteinExistence type="inferred from homology"/>
<dbReference type="GO" id="GO:0016020">
    <property type="term" value="C:membrane"/>
    <property type="evidence" value="ECO:0007669"/>
    <property type="project" value="UniProtKB-SubCell"/>
</dbReference>
<comment type="catalytic activity">
    <reaction evidence="10">
        <text>a ubiquinone + NADH + 5 H(+)(in) = a ubiquinol + NAD(+) + 4 H(+)(out)</text>
        <dbReference type="Rhea" id="RHEA:29091"/>
        <dbReference type="Rhea" id="RHEA-COMP:9565"/>
        <dbReference type="Rhea" id="RHEA-COMP:9566"/>
        <dbReference type="ChEBI" id="CHEBI:15378"/>
        <dbReference type="ChEBI" id="CHEBI:16389"/>
        <dbReference type="ChEBI" id="CHEBI:17976"/>
        <dbReference type="ChEBI" id="CHEBI:57540"/>
        <dbReference type="ChEBI" id="CHEBI:57945"/>
        <dbReference type="EC" id="7.1.1.2"/>
    </reaction>
</comment>
<dbReference type="GO" id="GO:0008137">
    <property type="term" value="F:NADH dehydrogenase (ubiquinone) activity"/>
    <property type="evidence" value="ECO:0007669"/>
    <property type="project" value="UniProtKB-EC"/>
</dbReference>
<geneLocation type="mitochondrion" evidence="12"/>
<keyword evidence="7" id="KW-0520">NAD</keyword>
<dbReference type="Gene3D" id="1.10.287.3510">
    <property type="match status" value="1"/>
</dbReference>
<organism evidence="12">
    <name type="scientific">Epimeria frankei</name>
    <dbReference type="NCBI Taxonomy" id="2184360"/>
    <lineage>
        <taxon>Eukaryota</taxon>
        <taxon>Metazoa</taxon>
        <taxon>Ecdysozoa</taxon>
        <taxon>Arthropoda</taxon>
        <taxon>Crustacea</taxon>
        <taxon>Multicrustacea</taxon>
        <taxon>Malacostraca</taxon>
        <taxon>Eumalacostraca</taxon>
        <taxon>Peracarida</taxon>
        <taxon>Amphipoda</taxon>
        <taxon>Amphilochidea</taxon>
        <taxon>Amphilochida</taxon>
        <taxon>Amphilochidira</taxon>
        <taxon>Iphimedioidea</taxon>
        <taxon>Epimeriidae</taxon>
        <taxon>Epimeria</taxon>
    </lineage>
</organism>
<dbReference type="EMBL" id="MF361126">
    <property type="protein sequence ID" value="AWI62646.1"/>
    <property type="molecule type" value="Genomic_DNA"/>
</dbReference>
<accession>A0A2S1TMA9</accession>